<evidence type="ECO:0000313" key="2">
    <source>
        <dbReference type="EMBL" id="EET77776.1"/>
    </source>
</evidence>
<organism evidence="2 3">
    <name type="scientific">Corynebacterium tuberculostearicum SK141</name>
    <dbReference type="NCBI Taxonomy" id="553206"/>
    <lineage>
        <taxon>Bacteria</taxon>
        <taxon>Bacillati</taxon>
        <taxon>Actinomycetota</taxon>
        <taxon>Actinomycetes</taxon>
        <taxon>Mycobacteriales</taxon>
        <taxon>Corynebacteriaceae</taxon>
        <taxon>Corynebacterium</taxon>
    </lineage>
</organism>
<sequence>MDESVHEALSFNEEVEKEQSGKRRTVINASLAVVLAGSYFVMSQWEDDIPLWAFLGFMMFGLGAAMWVGSHQGDVRPSYRQDPFNQPEPDKKYYFGIFLMFAPTFFQTFLEGHMVIAAIVFTLWGVGVFWALNSGAMDMSTRGHEDGKQASGDE</sequence>
<dbReference type="AlphaFoldDB" id="C6R8Q6"/>
<proteinExistence type="predicted"/>
<feature type="transmembrane region" description="Helical" evidence="1">
    <location>
        <begin position="115"/>
        <end position="132"/>
    </location>
</feature>
<name>C6R8Q6_9CORY</name>
<feature type="transmembrane region" description="Helical" evidence="1">
    <location>
        <begin position="26"/>
        <end position="45"/>
    </location>
</feature>
<keyword evidence="1" id="KW-0472">Membrane</keyword>
<keyword evidence="1" id="KW-0812">Transmembrane</keyword>
<accession>C6R8Q6</accession>
<feature type="transmembrane region" description="Helical" evidence="1">
    <location>
        <begin position="91"/>
        <end position="109"/>
    </location>
</feature>
<evidence type="ECO:0000256" key="1">
    <source>
        <dbReference type="SAM" id="Phobius"/>
    </source>
</evidence>
<gene>
    <name evidence="2" type="ORF">CORTU0001_2016</name>
</gene>
<dbReference type="Proteomes" id="UP000004384">
    <property type="component" value="Unassembled WGS sequence"/>
</dbReference>
<keyword evidence="1" id="KW-1133">Transmembrane helix</keyword>
<evidence type="ECO:0000313" key="3">
    <source>
        <dbReference type="Proteomes" id="UP000004384"/>
    </source>
</evidence>
<reference evidence="2 3" key="1">
    <citation type="submission" date="2009-06" db="EMBL/GenBank/DDBJ databases">
        <authorList>
            <person name="Dodson R."/>
            <person name="Sebastian Y."/>
            <person name="Madupu R."/>
            <person name="Durkin A.S."/>
            <person name="Torralba M."/>
            <person name="Methe B."/>
            <person name="Sutton G.G."/>
            <person name="Strausberg R.L."/>
            <person name="Nelson K.E."/>
        </authorList>
    </citation>
    <scope>NUCLEOTIDE SEQUENCE [LARGE SCALE GENOMIC DNA]</scope>
    <source>
        <strain evidence="2 3">SK141</strain>
    </source>
</reference>
<comment type="caution">
    <text evidence="2">The sequence shown here is derived from an EMBL/GenBank/DDBJ whole genome shotgun (WGS) entry which is preliminary data.</text>
</comment>
<feature type="transmembrane region" description="Helical" evidence="1">
    <location>
        <begin position="51"/>
        <end position="70"/>
    </location>
</feature>
<dbReference type="EMBL" id="ACVP01000012">
    <property type="protein sequence ID" value="EET77776.1"/>
    <property type="molecule type" value="Genomic_DNA"/>
</dbReference>
<protein>
    <submittedName>
        <fullName evidence="2">Uncharacterized protein</fullName>
    </submittedName>
</protein>